<dbReference type="AlphaFoldDB" id="E6TUJ9"/>
<proteinExistence type="predicted"/>
<keyword evidence="1" id="KW-1133">Transmembrane helix</keyword>
<dbReference type="HOGENOM" id="CLU_1145418_0_0_9"/>
<keyword evidence="1" id="KW-0472">Membrane</keyword>
<organism evidence="2 3">
    <name type="scientific">Evansella cellulosilytica (strain ATCC 21833 / DSM 2522 / FERM P-1141 / JCM 9156 / N-4)</name>
    <name type="common">Bacillus cellulosilyticus</name>
    <dbReference type="NCBI Taxonomy" id="649639"/>
    <lineage>
        <taxon>Bacteria</taxon>
        <taxon>Bacillati</taxon>
        <taxon>Bacillota</taxon>
        <taxon>Bacilli</taxon>
        <taxon>Bacillales</taxon>
        <taxon>Bacillaceae</taxon>
        <taxon>Evansella</taxon>
    </lineage>
</organism>
<dbReference type="KEGG" id="bco:Bcell_2632"/>
<accession>E6TUJ9</accession>
<dbReference type="EMBL" id="CP002394">
    <property type="protein sequence ID" value="ADU30889.1"/>
    <property type="molecule type" value="Genomic_DNA"/>
</dbReference>
<protein>
    <submittedName>
        <fullName evidence="2">Uncharacterized protein</fullName>
    </submittedName>
</protein>
<evidence type="ECO:0000313" key="2">
    <source>
        <dbReference type="EMBL" id="ADU30889.1"/>
    </source>
</evidence>
<dbReference type="RefSeq" id="WP_013489222.1">
    <property type="nucleotide sequence ID" value="NC_014829.1"/>
</dbReference>
<dbReference type="STRING" id="649639.Bcell_2632"/>
<dbReference type="Proteomes" id="UP000001401">
    <property type="component" value="Chromosome"/>
</dbReference>
<evidence type="ECO:0000313" key="3">
    <source>
        <dbReference type="Proteomes" id="UP000001401"/>
    </source>
</evidence>
<name>E6TUJ9_EVAC2</name>
<keyword evidence="3" id="KW-1185">Reference proteome</keyword>
<sequence>MGIIMSIIILFLIVTLSISHLRKQNTTIEKLINSNLKKFLAFYCLILTIGGALYFGLQVQGKIVEYDLKYTNWENEDVLVQRYYDAVYDGTLSEEMDGVEKLGEWRFELSDEVLEVGAIDDYYYTIVIDQSETLGNEIEVEMYSKNLYLNGIEVSAKKLELPELKMDGDMLQFTPPNFYEINIAIFDKGFTINQFSENRNVYNHDNYFPYSTGLVDTVIMLRVPMNIEIINHNFYDLWYVGE</sequence>
<feature type="transmembrane region" description="Helical" evidence="1">
    <location>
        <begin position="39"/>
        <end position="57"/>
    </location>
</feature>
<gene>
    <name evidence="2" type="ordered locus">Bcell_2632</name>
</gene>
<dbReference type="OrthoDB" id="2842789at2"/>
<keyword evidence="1" id="KW-0812">Transmembrane</keyword>
<evidence type="ECO:0000256" key="1">
    <source>
        <dbReference type="SAM" id="Phobius"/>
    </source>
</evidence>
<reference evidence="2 3" key="1">
    <citation type="submission" date="2010-12" db="EMBL/GenBank/DDBJ databases">
        <title>Complete sequence of Bacillus cellulosilyticus DSM 2522.</title>
        <authorList>
            <consortium name="US DOE Joint Genome Institute"/>
            <person name="Lucas S."/>
            <person name="Copeland A."/>
            <person name="Lapidus A."/>
            <person name="Cheng J.-F."/>
            <person name="Bruce D."/>
            <person name="Goodwin L."/>
            <person name="Pitluck S."/>
            <person name="Chertkov O."/>
            <person name="Detter J.C."/>
            <person name="Han C."/>
            <person name="Tapia R."/>
            <person name="Land M."/>
            <person name="Hauser L."/>
            <person name="Jeffries C."/>
            <person name="Kyrpides N."/>
            <person name="Ivanova N."/>
            <person name="Mikhailova N."/>
            <person name="Brumm P."/>
            <person name="Mead D."/>
            <person name="Woyke T."/>
        </authorList>
    </citation>
    <scope>NUCLEOTIDE SEQUENCE [LARGE SCALE GENOMIC DNA]</scope>
    <source>
        <strain evidence="3">ATCC 21833 / DSM 2522 / FERM P-1141 / JCM 9156 / N-4</strain>
    </source>
</reference>